<dbReference type="PANTHER" id="PTHR21011">
    <property type="entry name" value="MITOCHONDRIAL 28S RIBOSOMAL PROTEIN S6"/>
    <property type="match status" value="1"/>
</dbReference>
<evidence type="ECO:0008006" key="4">
    <source>
        <dbReference type="Google" id="ProtNLM"/>
    </source>
</evidence>
<dbReference type="GO" id="GO:0006412">
    <property type="term" value="P:translation"/>
    <property type="evidence" value="ECO:0007669"/>
    <property type="project" value="InterPro"/>
</dbReference>
<dbReference type="InterPro" id="IPR014717">
    <property type="entry name" value="Transl_elong_EF1B/ribsomal_bS6"/>
</dbReference>
<protein>
    <recommendedName>
        <fullName evidence="4">Ribosomal protein S6</fullName>
    </recommendedName>
</protein>
<proteinExistence type="inferred from homology"/>
<accession>A0A2T9YY07</accession>
<dbReference type="OrthoDB" id="10259681at2759"/>
<comment type="caution">
    <text evidence="2">The sequence shown here is derived from an EMBL/GenBank/DDBJ whole genome shotgun (WGS) entry which is preliminary data.</text>
</comment>
<sequence>MPLYEVVNISKTKLHTRVFADLLKISAKTILDNGGAVKGFVPLCFDRKLPYRMRKNKEWHTDGSYWIMHFYSNPAVANLFINQLKSDPRIIRTNMVKIGEKLDDFIELQSTLRRV</sequence>
<name>A0A2T9YY07_9FUNG</name>
<dbReference type="GO" id="GO:0003735">
    <property type="term" value="F:structural constituent of ribosome"/>
    <property type="evidence" value="ECO:0007669"/>
    <property type="project" value="InterPro"/>
</dbReference>
<evidence type="ECO:0000313" key="3">
    <source>
        <dbReference type="Proteomes" id="UP000245699"/>
    </source>
</evidence>
<keyword evidence="3" id="KW-1185">Reference proteome</keyword>
<dbReference type="EMBL" id="MBFT01000114">
    <property type="protein sequence ID" value="PVU97232.1"/>
    <property type="molecule type" value="Genomic_DNA"/>
</dbReference>
<organism evidence="2 3">
    <name type="scientific">Furculomyces boomerangus</name>
    <dbReference type="NCBI Taxonomy" id="61424"/>
    <lineage>
        <taxon>Eukaryota</taxon>
        <taxon>Fungi</taxon>
        <taxon>Fungi incertae sedis</taxon>
        <taxon>Zoopagomycota</taxon>
        <taxon>Kickxellomycotina</taxon>
        <taxon>Harpellomycetes</taxon>
        <taxon>Harpellales</taxon>
        <taxon>Harpellaceae</taxon>
        <taxon>Furculomyces</taxon>
    </lineage>
</organism>
<dbReference type="InterPro" id="IPR035980">
    <property type="entry name" value="Ribosomal_bS6_sf"/>
</dbReference>
<dbReference type="SUPFAM" id="SSF54995">
    <property type="entry name" value="Ribosomal protein S6"/>
    <property type="match status" value="1"/>
</dbReference>
<dbReference type="CDD" id="cd15465">
    <property type="entry name" value="bS6_mito"/>
    <property type="match status" value="1"/>
</dbReference>
<comment type="similarity">
    <text evidence="1">Belongs to the bacterial ribosomal protein bS6 family.</text>
</comment>
<evidence type="ECO:0000313" key="2">
    <source>
        <dbReference type="EMBL" id="PVU97232.1"/>
    </source>
</evidence>
<dbReference type="STRING" id="61424.A0A2T9YY07"/>
<reference evidence="2 3" key="1">
    <citation type="journal article" date="2018" name="MBio">
        <title>Comparative Genomics Reveals the Core Gene Toolbox for the Fungus-Insect Symbiosis.</title>
        <authorList>
            <person name="Wang Y."/>
            <person name="Stata M."/>
            <person name="Wang W."/>
            <person name="Stajich J.E."/>
            <person name="White M.M."/>
            <person name="Moncalvo J.M."/>
        </authorList>
    </citation>
    <scope>NUCLEOTIDE SEQUENCE [LARGE SCALE GENOMIC DNA]</scope>
    <source>
        <strain evidence="2 3">AUS-77-4</strain>
    </source>
</reference>
<evidence type="ECO:0000256" key="1">
    <source>
        <dbReference type="ARBA" id="ARBA00009512"/>
    </source>
</evidence>
<dbReference type="GO" id="GO:0005763">
    <property type="term" value="C:mitochondrial small ribosomal subunit"/>
    <property type="evidence" value="ECO:0007669"/>
    <property type="project" value="TreeGrafter"/>
</dbReference>
<dbReference type="AlphaFoldDB" id="A0A2T9YY07"/>
<dbReference type="GO" id="GO:0070181">
    <property type="term" value="F:small ribosomal subunit rRNA binding"/>
    <property type="evidence" value="ECO:0007669"/>
    <property type="project" value="TreeGrafter"/>
</dbReference>
<dbReference type="Pfam" id="PF01250">
    <property type="entry name" value="Ribosomal_S6"/>
    <property type="match status" value="1"/>
</dbReference>
<dbReference type="Gene3D" id="3.30.70.60">
    <property type="match status" value="1"/>
</dbReference>
<gene>
    <name evidence="2" type="ORF">BB559_002109</name>
</gene>
<dbReference type="PANTHER" id="PTHR21011:SF1">
    <property type="entry name" value="SMALL RIBOSOMAL SUBUNIT PROTEIN BS6M"/>
    <property type="match status" value="1"/>
</dbReference>
<dbReference type="Proteomes" id="UP000245699">
    <property type="component" value="Unassembled WGS sequence"/>
</dbReference>
<dbReference type="InterPro" id="IPR000529">
    <property type="entry name" value="Ribosomal_bS6"/>
</dbReference>